<dbReference type="GO" id="GO:0000981">
    <property type="term" value="F:DNA-binding transcription factor activity, RNA polymerase II-specific"/>
    <property type="evidence" value="ECO:0007669"/>
    <property type="project" value="InterPro"/>
</dbReference>
<keyword evidence="2" id="KW-0238">DNA-binding</keyword>
<dbReference type="Proteomes" id="UP000053599">
    <property type="component" value="Unassembled WGS sequence"/>
</dbReference>
<dbReference type="GO" id="GO:0008270">
    <property type="term" value="F:zinc ion binding"/>
    <property type="evidence" value="ECO:0007669"/>
    <property type="project" value="InterPro"/>
</dbReference>
<accession>A0A0D1YGY3</accession>
<dbReference type="Pfam" id="PF00172">
    <property type="entry name" value="Zn_clus"/>
    <property type="match status" value="1"/>
</dbReference>
<feature type="region of interest" description="Disordered" evidence="5">
    <location>
        <begin position="1"/>
        <end position="36"/>
    </location>
</feature>
<name>A0A0D1YGY3_9EURO</name>
<evidence type="ECO:0000256" key="1">
    <source>
        <dbReference type="ARBA" id="ARBA00023015"/>
    </source>
</evidence>
<reference evidence="7 8" key="1">
    <citation type="submission" date="2015-01" db="EMBL/GenBank/DDBJ databases">
        <title>The Genome Sequence of Exophiala sideris CBS121828.</title>
        <authorList>
            <consortium name="The Broad Institute Genomics Platform"/>
            <person name="Cuomo C."/>
            <person name="de Hoog S."/>
            <person name="Gorbushina A."/>
            <person name="Stielow B."/>
            <person name="Teixiera M."/>
            <person name="Abouelleil A."/>
            <person name="Chapman S.B."/>
            <person name="Priest M."/>
            <person name="Young S.K."/>
            <person name="Wortman J."/>
            <person name="Nusbaum C."/>
            <person name="Birren B."/>
        </authorList>
    </citation>
    <scope>NUCLEOTIDE SEQUENCE [LARGE SCALE GENOMIC DNA]</scope>
    <source>
        <strain evidence="7 8">CBS 121828</strain>
    </source>
</reference>
<keyword evidence="3" id="KW-0804">Transcription</keyword>
<protein>
    <recommendedName>
        <fullName evidence="6">Zn(2)-C6 fungal-type domain-containing protein</fullName>
    </recommendedName>
</protein>
<evidence type="ECO:0000256" key="3">
    <source>
        <dbReference type="ARBA" id="ARBA00023163"/>
    </source>
</evidence>
<dbReference type="InterPro" id="IPR036864">
    <property type="entry name" value="Zn2-C6_fun-type_DNA-bd_sf"/>
</dbReference>
<dbReference type="InterPro" id="IPR001138">
    <property type="entry name" value="Zn2Cys6_DnaBD"/>
</dbReference>
<evidence type="ECO:0000256" key="5">
    <source>
        <dbReference type="SAM" id="MobiDB-lite"/>
    </source>
</evidence>
<dbReference type="SUPFAM" id="SSF57701">
    <property type="entry name" value="Zn2/Cys6 DNA-binding domain"/>
    <property type="match status" value="1"/>
</dbReference>
<dbReference type="HOGENOM" id="CLU_360160_0_0_1"/>
<feature type="region of interest" description="Disordered" evidence="5">
    <location>
        <begin position="216"/>
        <end position="269"/>
    </location>
</feature>
<evidence type="ECO:0000259" key="6">
    <source>
        <dbReference type="PROSITE" id="PS50048"/>
    </source>
</evidence>
<feature type="compositionally biased region" description="Polar residues" evidence="5">
    <location>
        <begin position="70"/>
        <end position="84"/>
    </location>
</feature>
<dbReference type="Gene3D" id="4.10.240.10">
    <property type="entry name" value="Zn(2)-C6 fungal-type DNA-binding domain"/>
    <property type="match status" value="1"/>
</dbReference>
<sequence>MARSVGSRDQSGGDPTSSFAAPAPSHFDPSSYSFPIDTQLAMEPTYTLPQFARQLGEAASSVEHAAAQLTNLPAASNGNASGTATDPAMAPPQTSGQVSFMPTPTRQSIDDSSDPGHTPQTGDKRKRSKTSRACDECRRKKVRCDAPMEMDGTPKTCTNCQKAGVTCDFERKPMKRGPSKGYIKELAERVQQVEHVQKQALRQSLDAGSLAGYAETFSPDDSASAGRRHFSFPDPRNPFAPIDFQRDRIPSTGAWGSTGMRPRDNGSLAIAPDQFIPASAPGRDASKQPETVKPFWTELEPSPPPSRPRSDDPYAELEPLVVDPLNLSNYFKHVHPLFALLPNVETVNRVVQGSSAGLQHAFADVIALLPGSNSPAVLNGNHADLAAARNDTETQLLKSDLPSRTFESSKELTSYIVKLAQEGTTTGWDRGSLVCVWVLLLLAVLCENDVTHIQGLEVTKTDLINSSLRLLESVREDDAASYAPDMDKPQFDSLHRQAFNCACLLSKLHALSLGTSSREFSTSDDPNSGTMVGYVDIANVPSEAGFLTHASNTIAMASCLLHIDPYSPVGAQVKRILTFTLFEDTLKRYRPLDLQSPIVQHTKLFLDLLMSRHPDNEYSAMTVLLKASQLTDYLVSDPRSSSSYNPVDMHSWSLATITCCEFAMHARDETYTKPAVENLDRLRIALQKRSESFHQDYGHSWFWAPSKAMTDGYKMSHWADCLSNMIDDIRVRATTREEGGGDGEGDKTAVLPNLSLLLAGGWFRVLYHYRVKDESRV</sequence>
<dbReference type="PROSITE" id="PS50048">
    <property type="entry name" value="ZN2_CY6_FUNGAL_2"/>
    <property type="match status" value="1"/>
</dbReference>
<feature type="compositionally biased region" description="Polar residues" evidence="5">
    <location>
        <begin position="92"/>
        <end position="107"/>
    </location>
</feature>
<feature type="compositionally biased region" description="Polar residues" evidence="5">
    <location>
        <begin position="7"/>
        <end position="19"/>
    </location>
</feature>
<dbReference type="AlphaFoldDB" id="A0A0D1YGY3"/>
<feature type="domain" description="Zn(2)-C6 fungal-type" evidence="6">
    <location>
        <begin position="133"/>
        <end position="169"/>
    </location>
</feature>
<dbReference type="EMBL" id="KN846953">
    <property type="protein sequence ID" value="KIV80249.1"/>
    <property type="molecule type" value="Genomic_DNA"/>
</dbReference>
<feature type="region of interest" description="Disordered" evidence="5">
    <location>
        <begin position="295"/>
        <end position="314"/>
    </location>
</feature>
<dbReference type="PANTHER" id="PTHR46910:SF40">
    <property type="entry name" value="ZN(II)2CYS6 TRANSCRIPTION FACTOR (EUROFUNG)"/>
    <property type="match status" value="1"/>
</dbReference>
<proteinExistence type="predicted"/>
<gene>
    <name evidence="7" type="ORF">PV11_07762</name>
</gene>
<keyword evidence="4" id="KW-0539">Nucleus</keyword>
<dbReference type="GO" id="GO:0003677">
    <property type="term" value="F:DNA binding"/>
    <property type="evidence" value="ECO:0007669"/>
    <property type="project" value="UniProtKB-KW"/>
</dbReference>
<organism evidence="7 8">
    <name type="scientific">Exophiala sideris</name>
    <dbReference type="NCBI Taxonomy" id="1016849"/>
    <lineage>
        <taxon>Eukaryota</taxon>
        <taxon>Fungi</taxon>
        <taxon>Dikarya</taxon>
        <taxon>Ascomycota</taxon>
        <taxon>Pezizomycotina</taxon>
        <taxon>Eurotiomycetes</taxon>
        <taxon>Chaetothyriomycetidae</taxon>
        <taxon>Chaetothyriales</taxon>
        <taxon>Herpotrichiellaceae</taxon>
        <taxon>Exophiala</taxon>
    </lineage>
</organism>
<dbReference type="STRING" id="1016849.A0A0D1YGY3"/>
<dbReference type="PANTHER" id="PTHR46910">
    <property type="entry name" value="TRANSCRIPTION FACTOR PDR1"/>
    <property type="match status" value="1"/>
</dbReference>
<evidence type="ECO:0000313" key="7">
    <source>
        <dbReference type="EMBL" id="KIV80249.1"/>
    </source>
</evidence>
<dbReference type="CDD" id="cd00067">
    <property type="entry name" value="GAL4"/>
    <property type="match status" value="1"/>
</dbReference>
<evidence type="ECO:0000256" key="4">
    <source>
        <dbReference type="ARBA" id="ARBA00023242"/>
    </source>
</evidence>
<feature type="region of interest" description="Disordered" evidence="5">
    <location>
        <begin position="70"/>
        <end position="138"/>
    </location>
</feature>
<evidence type="ECO:0000256" key="2">
    <source>
        <dbReference type="ARBA" id="ARBA00023125"/>
    </source>
</evidence>
<keyword evidence="1" id="KW-0805">Transcription regulation</keyword>
<evidence type="ECO:0000313" key="8">
    <source>
        <dbReference type="Proteomes" id="UP000053599"/>
    </source>
</evidence>
<dbReference type="SMART" id="SM00066">
    <property type="entry name" value="GAL4"/>
    <property type="match status" value="1"/>
</dbReference>
<dbReference type="InterPro" id="IPR050987">
    <property type="entry name" value="AtrR-like"/>
</dbReference>
<dbReference type="PROSITE" id="PS00463">
    <property type="entry name" value="ZN2_CY6_FUNGAL_1"/>
    <property type="match status" value="1"/>
</dbReference>
<dbReference type="OrthoDB" id="5426978at2759"/>